<keyword evidence="3" id="KW-0560">Oxidoreductase</keyword>
<evidence type="ECO:0000256" key="3">
    <source>
        <dbReference type="ARBA" id="ARBA00023002"/>
    </source>
</evidence>
<feature type="chain" id="PRO_5046772095" description="FAD dependent oxidoreductase" evidence="6">
    <location>
        <begin position="23"/>
        <end position="547"/>
    </location>
</feature>
<feature type="signal peptide" evidence="6">
    <location>
        <begin position="1"/>
        <end position="22"/>
    </location>
</feature>
<proteinExistence type="predicted"/>
<sequence>MKRHQLGTLLLSLAMGLLGAIAGGCTQEREYDIVIYGGGSSGFIAAIQGAKLGKSVVLVEPGNHLGGINVEGLGGTDIDNHHEFQNSPAVGGLALEFYRRIADAYGIRDSFDRAVQQKLKNPRMWRFEPHVAEQVINDWVRELPITVLLEAPLVEGETPAIMENGTIRSIRTEKGVINGKVFIDATLEGDVLAAVGVSTVIGREANAEYEETKNGIREHTTHCQFAVKVDPYREPGRPESGTIHGVLDESLGTPGTADHRLQAYCFRVCLTDSAENRLPLPKPENYDRSHYELFIRYLKAGGQIYRPRVGLPNRKTDFNGGSDVSHNLNGMNYGYPAGDRNQRQQILAYHRDFTQGLFYFLANDTEVGQLDPDLQKAWSNWGLPKDEFQDNGGWPRIFYVRDARRMVSDYVITEHHADKLNPTPVADPVAVAFWPPDVHNVRTIVKDGYAYNEGFVFGGDWWQPFGISYRALVPRRSECTNLIAPTCPSSSHIAYGAIRIEFTFMALGQAAATAAALTVDRRCAVQDVPYDQLGKSLIEQGQVLRIQ</sequence>
<dbReference type="PROSITE" id="PS51257">
    <property type="entry name" value="PROKAR_LIPOPROTEIN"/>
    <property type="match status" value="1"/>
</dbReference>
<dbReference type="SUPFAM" id="SSF51905">
    <property type="entry name" value="FAD/NAD(P)-binding domain"/>
    <property type="match status" value="1"/>
</dbReference>
<evidence type="ECO:0000256" key="6">
    <source>
        <dbReference type="SAM" id="SignalP"/>
    </source>
</evidence>
<evidence type="ECO:0000313" key="7">
    <source>
        <dbReference type="EMBL" id="GGC22461.1"/>
    </source>
</evidence>
<evidence type="ECO:0000256" key="1">
    <source>
        <dbReference type="ARBA" id="ARBA00022485"/>
    </source>
</evidence>
<dbReference type="RefSeq" id="WP_188748752.1">
    <property type="nucleotide sequence ID" value="NZ_BMIK01000003.1"/>
</dbReference>
<protein>
    <recommendedName>
        <fullName evidence="9">FAD dependent oxidoreductase</fullName>
    </recommendedName>
</protein>
<dbReference type="InterPro" id="IPR039650">
    <property type="entry name" value="HdrA-like"/>
</dbReference>
<reference evidence="8" key="1">
    <citation type="journal article" date="2019" name="Int. J. Syst. Evol. Microbiol.">
        <title>The Global Catalogue of Microorganisms (GCM) 10K type strain sequencing project: providing services to taxonomists for standard genome sequencing and annotation.</title>
        <authorList>
            <consortium name="The Broad Institute Genomics Platform"/>
            <consortium name="The Broad Institute Genome Sequencing Center for Infectious Disease"/>
            <person name="Wu L."/>
            <person name="Ma J."/>
        </authorList>
    </citation>
    <scope>NUCLEOTIDE SEQUENCE [LARGE SCALE GENOMIC DNA]</scope>
    <source>
        <strain evidence="8">CGMCC 1.15342</strain>
    </source>
</reference>
<evidence type="ECO:0000256" key="2">
    <source>
        <dbReference type="ARBA" id="ARBA00022723"/>
    </source>
</evidence>
<keyword evidence="1" id="KW-0004">4Fe-4S</keyword>
<evidence type="ECO:0008006" key="9">
    <source>
        <dbReference type="Google" id="ProtNLM"/>
    </source>
</evidence>
<evidence type="ECO:0000313" key="8">
    <source>
        <dbReference type="Proteomes" id="UP000597338"/>
    </source>
</evidence>
<dbReference type="Pfam" id="PF12831">
    <property type="entry name" value="FAD_oxidored"/>
    <property type="match status" value="1"/>
</dbReference>
<accession>A0ABQ1LE99</accession>
<keyword evidence="2" id="KW-0479">Metal-binding</keyword>
<dbReference type="InterPro" id="IPR036188">
    <property type="entry name" value="FAD/NAD-bd_sf"/>
</dbReference>
<dbReference type="Proteomes" id="UP000597338">
    <property type="component" value="Unassembled WGS sequence"/>
</dbReference>
<keyword evidence="5" id="KW-0411">Iron-sulfur</keyword>
<dbReference type="PRINTS" id="PR00411">
    <property type="entry name" value="PNDRDTASEI"/>
</dbReference>
<name>A0ABQ1LE99_9SPHI</name>
<evidence type="ECO:0000256" key="5">
    <source>
        <dbReference type="ARBA" id="ARBA00023014"/>
    </source>
</evidence>
<dbReference type="PANTHER" id="PTHR43498:SF1">
    <property type="entry name" value="COB--COM HETERODISULFIDE REDUCTASE IRON-SULFUR SUBUNIT A"/>
    <property type="match status" value="1"/>
</dbReference>
<keyword evidence="6" id="KW-0732">Signal</keyword>
<dbReference type="Gene3D" id="3.50.50.60">
    <property type="entry name" value="FAD/NAD(P)-binding domain"/>
    <property type="match status" value="1"/>
</dbReference>
<dbReference type="PANTHER" id="PTHR43498">
    <property type="entry name" value="FERREDOXIN:COB-COM HETERODISULFIDE REDUCTASE SUBUNIT A"/>
    <property type="match status" value="1"/>
</dbReference>
<gene>
    <name evidence="7" type="ORF">GCM10011386_12980</name>
</gene>
<dbReference type="EMBL" id="BMIK01000003">
    <property type="protein sequence ID" value="GGC22461.1"/>
    <property type="molecule type" value="Genomic_DNA"/>
</dbReference>
<evidence type="ECO:0000256" key="4">
    <source>
        <dbReference type="ARBA" id="ARBA00023004"/>
    </source>
</evidence>
<organism evidence="7 8">
    <name type="scientific">Parapedobacter defluvii</name>
    <dbReference type="NCBI Taxonomy" id="2045106"/>
    <lineage>
        <taxon>Bacteria</taxon>
        <taxon>Pseudomonadati</taxon>
        <taxon>Bacteroidota</taxon>
        <taxon>Sphingobacteriia</taxon>
        <taxon>Sphingobacteriales</taxon>
        <taxon>Sphingobacteriaceae</taxon>
        <taxon>Parapedobacter</taxon>
    </lineage>
</organism>
<keyword evidence="8" id="KW-1185">Reference proteome</keyword>
<keyword evidence="4" id="KW-0408">Iron</keyword>
<comment type="caution">
    <text evidence="7">The sequence shown here is derived from an EMBL/GenBank/DDBJ whole genome shotgun (WGS) entry which is preliminary data.</text>
</comment>